<dbReference type="PANTHER" id="PTHR33116:SF87">
    <property type="entry name" value="OS01G0158850 PROTEIN"/>
    <property type="match status" value="1"/>
</dbReference>
<dbReference type="PANTHER" id="PTHR33116">
    <property type="entry name" value="REVERSE TRANSCRIPTASE ZINC-BINDING DOMAIN-CONTAINING PROTEIN-RELATED-RELATED"/>
    <property type="match status" value="1"/>
</dbReference>
<evidence type="ECO:0000313" key="2">
    <source>
        <dbReference type="EMBL" id="BAB08193.1"/>
    </source>
</evidence>
<dbReference type="EMBL" id="AP002539">
    <property type="protein sequence ID" value="BAB08193.1"/>
    <property type="molecule type" value="Genomic_DNA"/>
</dbReference>
<dbReference type="InterPro" id="IPR000477">
    <property type="entry name" value="RT_dom"/>
</dbReference>
<dbReference type="AlphaFoldDB" id="Q7F805"/>
<organism evidence="2">
    <name type="scientific">Oryza sativa subsp. japonica</name>
    <name type="common">Rice</name>
    <dbReference type="NCBI Taxonomy" id="39947"/>
    <lineage>
        <taxon>Eukaryota</taxon>
        <taxon>Viridiplantae</taxon>
        <taxon>Streptophyta</taxon>
        <taxon>Embryophyta</taxon>
        <taxon>Tracheophyta</taxon>
        <taxon>Spermatophyta</taxon>
        <taxon>Magnoliopsida</taxon>
        <taxon>Liliopsida</taxon>
        <taxon>Poales</taxon>
        <taxon>Poaceae</taxon>
        <taxon>BOP clade</taxon>
        <taxon>Oryzoideae</taxon>
        <taxon>Oryzeae</taxon>
        <taxon>Oryzinae</taxon>
        <taxon>Oryza</taxon>
        <taxon>Oryza sativa</taxon>
    </lineage>
</organism>
<name>Q7F805_ORYSJ</name>
<dbReference type="Pfam" id="PF00078">
    <property type="entry name" value="RVT_1"/>
    <property type="match status" value="1"/>
</dbReference>
<dbReference type="PROSITE" id="PS50878">
    <property type="entry name" value="RT_POL"/>
    <property type="match status" value="1"/>
</dbReference>
<dbReference type="InterPro" id="IPR026960">
    <property type="entry name" value="RVT-Znf"/>
</dbReference>
<evidence type="ECO:0000259" key="1">
    <source>
        <dbReference type="PROSITE" id="PS50878"/>
    </source>
</evidence>
<reference evidence="2" key="1">
    <citation type="submission" date="2000-06" db="EMBL/GenBank/DDBJ databases">
        <title>Oryza sativa nipponbare(GA3) genomic DNA, chromosome 1, PAC clone:P0433F09.</title>
        <authorList>
            <person name="Sasaki T."/>
            <person name="Matsumoto T."/>
            <person name="Yamamoto K."/>
        </authorList>
    </citation>
    <scope>NUCLEOTIDE SEQUENCE</scope>
</reference>
<protein>
    <submittedName>
        <fullName evidence="2">Similar to Arabidopsis thaliana chromosome II BAC F13B15</fullName>
    </submittedName>
</protein>
<dbReference type="CDD" id="cd01650">
    <property type="entry name" value="RT_nLTR_like"/>
    <property type="match status" value="1"/>
</dbReference>
<dbReference type="InterPro" id="IPR043502">
    <property type="entry name" value="DNA/RNA_pol_sf"/>
</dbReference>
<sequence>MDFANNLTNSAYNLTEKLTDREDRRRINRPSLFVREGLVTSTSGVTTSQKSPEFQSDRELPRAGVIHIDIVQRRRGLIINKNYYRLFHTEDNFVYSWQIIDHVKQTHPVESESENNKYQHHMLHRIKSNSTTPTQILGLAIVERARKKQASRVTYLKEGDANTKFFHIKMNARRRKIFIQRLRTGNTWKFKHEEKAVIIKEHFEAFLARPAPRLVDYDWDALQLPSFDCTTISGPITEEEVFAALKQLPGDKAPGPDGFTGAFYKACWGTIKEDIMQVIRSFDQLRSNNLQILNTANVVLIPKKEGAEGIGDFRPISLIHGIEKLISKVLALRLQPHMGALISQAQSAFIKRRSIHDNFMYVHNLARKFHQTRTPTLLLKLDISKAFDSVRWDYLIDLLQRKGFTSKWTNWITNLLVSSTTRVLLNGCPGVPIKHGRGLRQGDPLSPLLFILAIDPLHHLLEKATDLGLLTALRGRAPRFRTSLYADDAAIFVNPSVQDMMNLTEILRAFGGVSGLQTNMSKSQIAPIRCDNMDLASITRIFPAGLTNFPMKYLGLPLVVGRLKKVHIQPLIDKCRSRLAPWQGRLMSTAARVCLTKLVLTAQPIYHLTSLKLPDGTLEDIDKIRRKFLWAGGETISGGKCKVNWKRVCRPKDLGGLGVMDLQRFAAALRLRWLWNEWAAPDKPWVGMSVPCNQQDKELFSAATTITIGNGKTARFWDSKWLENQTPRKIAPNIFLASKRKSRSVHDAIQDNNWIRDIDVHHITDADHLRQYVHLWSMIRRMDPLSEEQDTIRWNLTTNGQYSTRSAYRLQFMGATRSIFYQSIWKAWAPPKCKFFSWLATQNRLWTADRLGKRGWRNQKVCPLCRTIDESVLHLLAKCRVTKRIWAEIQRWTHTDLQMDKWNDCPSIEHWWNLVVKSPNTPRAPLRTLLMLVTWEIWGERNARIFRSTASTPASILAKIKEEGRAWVKAGAARLQEFGFLGDIT</sequence>
<dbReference type="Pfam" id="PF13966">
    <property type="entry name" value="zf-RVT"/>
    <property type="match status" value="1"/>
</dbReference>
<feature type="domain" description="Reverse transcriptase" evidence="1">
    <location>
        <begin position="282"/>
        <end position="558"/>
    </location>
</feature>
<dbReference type="SUPFAM" id="SSF56672">
    <property type="entry name" value="DNA/RNA polymerases"/>
    <property type="match status" value="1"/>
</dbReference>
<proteinExistence type="predicted"/>
<accession>Q7F805</accession>